<evidence type="ECO:0000259" key="4">
    <source>
        <dbReference type="PROSITE" id="PS50004"/>
    </source>
</evidence>
<dbReference type="GO" id="GO:0042734">
    <property type="term" value="C:presynaptic membrane"/>
    <property type="evidence" value="ECO:0007669"/>
    <property type="project" value="TreeGrafter"/>
</dbReference>
<dbReference type="InterPro" id="IPR039032">
    <property type="entry name" value="Rim-like"/>
</dbReference>
<organism evidence="6 7">
    <name type="scientific">Oesophagostomum dentatum</name>
    <name type="common">Nodular worm</name>
    <dbReference type="NCBI Taxonomy" id="61180"/>
    <lineage>
        <taxon>Eukaryota</taxon>
        <taxon>Metazoa</taxon>
        <taxon>Ecdysozoa</taxon>
        <taxon>Nematoda</taxon>
        <taxon>Chromadorea</taxon>
        <taxon>Rhabditida</taxon>
        <taxon>Rhabditina</taxon>
        <taxon>Rhabditomorpha</taxon>
        <taxon>Strongyloidea</taxon>
        <taxon>Strongylidae</taxon>
        <taxon>Oesophagostomum</taxon>
    </lineage>
</organism>
<dbReference type="OrthoDB" id="420032at2759"/>
<dbReference type="Pfam" id="PF00168">
    <property type="entry name" value="C2"/>
    <property type="match status" value="1"/>
</dbReference>
<dbReference type="Gene3D" id="2.30.42.10">
    <property type="match status" value="1"/>
</dbReference>
<feature type="domain" description="PDZ" evidence="5">
    <location>
        <begin position="108"/>
        <end position="197"/>
    </location>
</feature>
<dbReference type="InterPro" id="IPR035892">
    <property type="entry name" value="C2_domain_sf"/>
</dbReference>
<dbReference type="InterPro" id="IPR001478">
    <property type="entry name" value="PDZ"/>
</dbReference>
<dbReference type="InterPro" id="IPR036034">
    <property type="entry name" value="PDZ_sf"/>
</dbReference>
<dbReference type="Gene3D" id="2.60.40.150">
    <property type="entry name" value="C2 domain"/>
    <property type="match status" value="1"/>
</dbReference>
<dbReference type="Pfam" id="PF00595">
    <property type="entry name" value="PDZ"/>
    <property type="match status" value="1"/>
</dbReference>
<evidence type="ECO:0000313" key="7">
    <source>
        <dbReference type="Proteomes" id="UP000053660"/>
    </source>
</evidence>
<evidence type="ECO:0000256" key="3">
    <source>
        <dbReference type="SAM" id="MobiDB-lite"/>
    </source>
</evidence>
<keyword evidence="7" id="KW-1185">Reference proteome</keyword>
<comment type="subcellular location">
    <subcellularLocation>
        <location evidence="2">Synapse</location>
    </subcellularLocation>
</comment>
<dbReference type="GO" id="GO:0031267">
    <property type="term" value="F:small GTPase binding"/>
    <property type="evidence" value="ECO:0007669"/>
    <property type="project" value="InterPro"/>
</dbReference>
<dbReference type="PANTHER" id="PTHR12157">
    <property type="entry name" value="REGULATING SYNAPTIC MEMBRANE EXOCYTOSIS PROTEIN"/>
    <property type="match status" value="1"/>
</dbReference>
<dbReference type="PANTHER" id="PTHR12157:SF21">
    <property type="entry name" value="RAB3 INTERACTING MOLECULE, ISOFORM F"/>
    <property type="match status" value="1"/>
</dbReference>
<accession>A0A0B1TST7</accession>
<sequence length="578" mass="65233">MSSSEEDLPSTGFSYDEDTQRTPSECISEKDLLRYIYGPDKMKNSRKTGVLRLRSPAEEFRPPVRTSSATFVPGDLLAAKIRTYLSVSDAHHPVTWQPSADQRRLIGHMVLTKTDNSRSGDLGLKVVGGRRTDTGRLGAFITRVKPGSVADLIGRLRAGDEVLEWNGQALQNATFEQVYEIISASKQESHVEIIVSRSASIPGGDDFLNIQTQSRQLPNLQYLLSEEPEAYASPSASPLFPLPTLSHSQSATLALRPQISPRYRTSIPTDQYEAARRIPMLRTENFGRGQIFGRIEISLYFSHIERQLTVCIERAADLPPRSDGSPRNPYVKVFLLPDRSEKSRRQTSVLAEAISPIWNESFYYQGITEPMLMERVLEVTVWDYDKFEANSFLGETLVDFSTAALDGQTTTLPLVDMDEENPLRLRLRSRKGKQYSTYQRPRSEMGFLYNDRPSGSAVARLTNVHFWIYQLCNVENLTLPARSYMTSVYEDIRLDQYADPHRTVSSDGLMRRSKTYDKPDLSHCRSTSPRYQSFVEIQHGTNVHVQDGGGLVHAAAFRIFVRPLLLPEHEPENTATSS</sequence>
<dbReference type="CDD" id="cd06714">
    <property type="entry name" value="PDZ_RIM-like"/>
    <property type="match status" value="1"/>
</dbReference>
<feature type="region of interest" description="Disordered" evidence="3">
    <location>
        <begin position="1"/>
        <end position="24"/>
    </location>
</feature>
<dbReference type="AlphaFoldDB" id="A0A0B1TST7"/>
<dbReference type="InterPro" id="IPR000008">
    <property type="entry name" value="C2_dom"/>
</dbReference>
<dbReference type="CDD" id="cd04031">
    <property type="entry name" value="C2A_RIM1alpha"/>
    <property type="match status" value="1"/>
</dbReference>
<dbReference type="SUPFAM" id="SSF49562">
    <property type="entry name" value="C2 domain (Calcium/lipid-binding domain, CaLB)"/>
    <property type="match status" value="1"/>
</dbReference>
<evidence type="ECO:0000256" key="1">
    <source>
        <dbReference type="ARBA" id="ARBA00023018"/>
    </source>
</evidence>
<dbReference type="GO" id="GO:0048791">
    <property type="term" value="P:calcium ion-regulated exocytosis of neurotransmitter"/>
    <property type="evidence" value="ECO:0007669"/>
    <property type="project" value="TreeGrafter"/>
</dbReference>
<dbReference type="SMART" id="SM00228">
    <property type="entry name" value="PDZ"/>
    <property type="match status" value="1"/>
</dbReference>
<dbReference type="Proteomes" id="UP000053660">
    <property type="component" value="Unassembled WGS sequence"/>
</dbReference>
<dbReference type="PROSITE" id="PS50106">
    <property type="entry name" value="PDZ"/>
    <property type="match status" value="1"/>
</dbReference>
<dbReference type="EMBL" id="KN549261">
    <property type="protein sequence ID" value="KHJ98912.1"/>
    <property type="molecule type" value="Genomic_DNA"/>
</dbReference>
<dbReference type="GO" id="GO:0044325">
    <property type="term" value="F:transmembrane transporter binding"/>
    <property type="evidence" value="ECO:0007669"/>
    <property type="project" value="TreeGrafter"/>
</dbReference>
<dbReference type="GO" id="GO:0048167">
    <property type="term" value="P:regulation of synaptic plasticity"/>
    <property type="evidence" value="ECO:0007669"/>
    <property type="project" value="TreeGrafter"/>
</dbReference>
<evidence type="ECO:0000256" key="2">
    <source>
        <dbReference type="ARBA" id="ARBA00034103"/>
    </source>
</evidence>
<evidence type="ECO:0000313" key="6">
    <source>
        <dbReference type="EMBL" id="KHJ98912.1"/>
    </source>
</evidence>
<reference evidence="6 7" key="1">
    <citation type="submission" date="2014-03" db="EMBL/GenBank/DDBJ databases">
        <title>Draft genome of the hookworm Oesophagostomum dentatum.</title>
        <authorList>
            <person name="Mitreva M."/>
        </authorList>
    </citation>
    <scope>NUCLEOTIDE SEQUENCE [LARGE SCALE GENOMIC DNA]</scope>
    <source>
        <strain evidence="6 7">OD-Hann</strain>
    </source>
</reference>
<name>A0A0B1TST7_OESDE</name>
<dbReference type="GO" id="GO:0048788">
    <property type="term" value="C:cytoskeleton of presynaptic active zone"/>
    <property type="evidence" value="ECO:0007669"/>
    <property type="project" value="TreeGrafter"/>
</dbReference>
<proteinExistence type="predicted"/>
<dbReference type="GO" id="GO:0050806">
    <property type="term" value="P:positive regulation of synaptic transmission"/>
    <property type="evidence" value="ECO:0007669"/>
    <property type="project" value="TreeGrafter"/>
</dbReference>
<dbReference type="FunFam" id="2.30.42.10:FF:000003">
    <property type="entry name" value="Regulating synaptic membrane exocytosis protein 1, putative"/>
    <property type="match status" value="1"/>
</dbReference>
<dbReference type="PROSITE" id="PS50004">
    <property type="entry name" value="C2"/>
    <property type="match status" value="1"/>
</dbReference>
<protein>
    <submittedName>
        <fullName evidence="6">C2 domain protein</fullName>
    </submittedName>
</protein>
<dbReference type="PRINTS" id="PR00360">
    <property type="entry name" value="C2DOMAIN"/>
</dbReference>
<gene>
    <name evidence="6" type="ORF">OESDEN_01095</name>
</gene>
<dbReference type="SUPFAM" id="SSF50156">
    <property type="entry name" value="PDZ domain-like"/>
    <property type="match status" value="1"/>
</dbReference>
<dbReference type="GO" id="GO:0042391">
    <property type="term" value="P:regulation of membrane potential"/>
    <property type="evidence" value="ECO:0007669"/>
    <property type="project" value="TreeGrafter"/>
</dbReference>
<feature type="domain" description="C2" evidence="4">
    <location>
        <begin position="291"/>
        <end position="414"/>
    </location>
</feature>
<keyword evidence="1" id="KW-0770">Synapse</keyword>
<dbReference type="SMART" id="SM00239">
    <property type="entry name" value="C2"/>
    <property type="match status" value="1"/>
</dbReference>
<evidence type="ECO:0000259" key="5">
    <source>
        <dbReference type="PROSITE" id="PS50106"/>
    </source>
</evidence>